<dbReference type="Pfam" id="PF25933">
    <property type="entry name" value="DUF7978"/>
    <property type="match status" value="1"/>
</dbReference>
<accession>A0A7D5QHU9</accession>
<name>A0A7D5QHU9_9EURY</name>
<organism evidence="3 4">
    <name type="scientific">Halorarum salinum</name>
    <dbReference type="NCBI Taxonomy" id="2743089"/>
    <lineage>
        <taxon>Archaea</taxon>
        <taxon>Methanobacteriati</taxon>
        <taxon>Methanobacteriota</taxon>
        <taxon>Stenosarchaea group</taxon>
        <taxon>Halobacteria</taxon>
        <taxon>Halobacteriales</taxon>
        <taxon>Haloferacaceae</taxon>
        <taxon>Halorarum</taxon>
    </lineage>
</organism>
<proteinExistence type="predicted"/>
<dbReference type="EMBL" id="CP058579">
    <property type="protein sequence ID" value="QLG63022.1"/>
    <property type="molecule type" value="Genomic_DNA"/>
</dbReference>
<protein>
    <submittedName>
        <fullName evidence="3">Transporter</fullName>
    </submittedName>
</protein>
<evidence type="ECO:0000259" key="2">
    <source>
        <dbReference type="Pfam" id="PF25933"/>
    </source>
</evidence>
<dbReference type="RefSeq" id="WP_179269607.1">
    <property type="nucleotide sequence ID" value="NZ_CP058579.1"/>
</dbReference>
<dbReference type="Proteomes" id="UP000509626">
    <property type="component" value="Chromosome"/>
</dbReference>
<dbReference type="KEGG" id="halu:HUG12_15290"/>
<feature type="transmembrane region" description="Helical" evidence="1">
    <location>
        <begin position="164"/>
        <end position="186"/>
    </location>
</feature>
<gene>
    <name evidence="3" type="ORF">HUG12_15290</name>
</gene>
<dbReference type="InterPro" id="IPR058284">
    <property type="entry name" value="DUF7978"/>
</dbReference>
<keyword evidence="1" id="KW-1133">Transmembrane helix</keyword>
<sequence>MAAKGGVSGRVPTVTGVIAGVGAYVVSYLVTYVRQFGTVEDRLRGINVLVELFGNDPIPAWKAVGWYFYNAHFVNVLIPNFGGTRTENLIASGGDGSLSLLYAVPPLVLLLAGVAVAAYSNADDPAGGAVMGLTLVPVYALLALVGTFVFAYGSGDGGSVRPDYVTGVLLAGVVYPLVFATTGGVLGSLPD</sequence>
<feature type="transmembrane region" description="Helical" evidence="1">
    <location>
        <begin position="12"/>
        <end position="33"/>
    </location>
</feature>
<keyword evidence="1" id="KW-0472">Membrane</keyword>
<keyword evidence="4" id="KW-1185">Reference proteome</keyword>
<dbReference type="GeneID" id="56038851"/>
<reference evidence="3 4" key="1">
    <citation type="submission" date="2020-06" db="EMBL/GenBank/DDBJ databases">
        <title>NJ-3-1, isolated from saline soil.</title>
        <authorList>
            <person name="Cui H.L."/>
            <person name="Shi X."/>
        </authorList>
    </citation>
    <scope>NUCLEOTIDE SEQUENCE [LARGE SCALE GENOMIC DNA]</scope>
    <source>
        <strain evidence="3 4">NJ-3-1</strain>
    </source>
</reference>
<feature type="transmembrane region" description="Helical" evidence="1">
    <location>
        <begin position="126"/>
        <end position="152"/>
    </location>
</feature>
<feature type="domain" description="DUF7978" evidence="2">
    <location>
        <begin position="5"/>
        <end position="188"/>
    </location>
</feature>
<evidence type="ECO:0000313" key="3">
    <source>
        <dbReference type="EMBL" id="QLG63022.1"/>
    </source>
</evidence>
<feature type="transmembrane region" description="Helical" evidence="1">
    <location>
        <begin position="100"/>
        <end position="120"/>
    </location>
</feature>
<keyword evidence="1" id="KW-0812">Transmembrane</keyword>
<evidence type="ECO:0000313" key="4">
    <source>
        <dbReference type="Proteomes" id="UP000509626"/>
    </source>
</evidence>
<dbReference type="OrthoDB" id="270777at2157"/>
<evidence type="ECO:0000256" key="1">
    <source>
        <dbReference type="SAM" id="Phobius"/>
    </source>
</evidence>
<dbReference type="AlphaFoldDB" id="A0A7D5QHU9"/>